<sequence>MRMLGMLAANSVYIEQKAEIHEEQREQQKHIEPGWQKKCPDKLQADERENDSFYQMSNSPPPTFHMRITSYSTCYESGKTGYD</sequence>
<reference evidence="1 2" key="1">
    <citation type="submission" date="2012-10" db="EMBL/GenBank/DDBJ databases">
        <title>Draft Genome Sequence of Paenibacillus popilliae ATCC 14706T.</title>
        <authorList>
            <person name="Iiyama K."/>
            <person name="Mori K."/>
            <person name="Mon H."/>
            <person name="Chieda Y."/>
            <person name="Lee J.M."/>
            <person name="Kusakabe T."/>
            <person name="Tashiro K."/>
            <person name="Asano S."/>
            <person name="Yasunaga-Aoki C."/>
            <person name="Shimizu S."/>
        </authorList>
    </citation>
    <scope>NUCLEOTIDE SEQUENCE [LARGE SCALE GENOMIC DNA]</scope>
    <source>
        <strain evidence="1 2">ATCC 14706</strain>
    </source>
</reference>
<evidence type="ECO:0000313" key="1">
    <source>
        <dbReference type="EMBL" id="GAC41396.1"/>
    </source>
</evidence>
<name>M9LMK0_PAEPP</name>
<organism evidence="1 2">
    <name type="scientific">Paenibacillus popilliae ATCC 14706</name>
    <dbReference type="NCBI Taxonomy" id="1212764"/>
    <lineage>
        <taxon>Bacteria</taxon>
        <taxon>Bacillati</taxon>
        <taxon>Bacillota</taxon>
        <taxon>Bacilli</taxon>
        <taxon>Bacillales</taxon>
        <taxon>Paenibacillaceae</taxon>
        <taxon>Paenibacillus</taxon>
    </lineage>
</organism>
<proteinExistence type="predicted"/>
<gene>
    <name evidence="1" type="ORF">PPOP_0746</name>
</gene>
<comment type="caution">
    <text evidence="1">The sequence shown here is derived from an EMBL/GenBank/DDBJ whole genome shotgun (WGS) entry which is preliminary data.</text>
</comment>
<evidence type="ECO:0000313" key="2">
    <source>
        <dbReference type="Proteomes" id="UP000029453"/>
    </source>
</evidence>
<accession>M9LMK0</accession>
<dbReference type="AlphaFoldDB" id="M9LMK0"/>
<dbReference type="EMBL" id="BALG01000028">
    <property type="protein sequence ID" value="GAC41396.1"/>
    <property type="molecule type" value="Genomic_DNA"/>
</dbReference>
<keyword evidence="2" id="KW-1185">Reference proteome</keyword>
<protein>
    <submittedName>
        <fullName evidence="1">Cytochrome P450</fullName>
    </submittedName>
</protein>
<dbReference type="Proteomes" id="UP000029453">
    <property type="component" value="Unassembled WGS sequence"/>
</dbReference>